<dbReference type="Pfam" id="PF17921">
    <property type="entry name" value="Integrase_H2C2"/>
    <property type="match status" value="1"/>
</dbReference>
<dbReference type="FunFam" id="3.30.70.270:FF:000020">
    <property type="entry name" value="Transposon Tf2-6 polyprotein-like Protein"/>
    <property type="match status" value="1"/>
</dbReference>
<dbReference type="PANTHER" id="PTHR37984">
    <property type="entry name" value="PROTEIN CBG26694"/>
    <property type="match status" value="1"/>
</dbReference>
<dbReference type="InterPro" id="IPR000477">
    <property type="entry name" value="RT_dom"/>
</dbReference>
<evidence type="ECO:0000313" key="4">
    <source>
        <dbReference type="EMBL" id="WVZ02845.1"/>
    </source>
</evidence>
<feature type="domain" description="Integrase catalytic" evidence="3">
    <location>
        <begin position="416"/>
        <end position="501"/>
    </location>
</feature>
<dbReference type="InterPro" id="IPR012337">
    <property type="entry name" value="RNaseH-like_sf"/>
</dbReference>
<dbReference type="PROSITE" id="PS50878">
    <property type="entry name" value="RT_POL"/>
    <property type="match status" value="1"/>
</dbReference>
<feature type="domain" description="Reverse transcriptase" evidence="2">
    <location>
        <begin position="1"/>
        <end position="90"/>
    </location>
</feature>
<dbReference type="InterPro" id="IPR036397">
    <property type="entry name" value="RNaseH_sf"/>
</dbReference>
<dbReference type="FunFam" id="3.30.70.270:FF:000003">
    <property type="entry name" value="Transposon Ty3-G Gag-Pol polyprotein"/>
    <property type="match status" value="1"/>
</dbReference>
<dbReference type="GO" id="GO:0015074">
    <property type="term" value="P:DNA integration"/>
    <property type="evidence" value="ECO:0007669"/>
    <property type="project" value="InterPro"/>
</dbReference>
<dbReference type="InterPro" id="IPR043502">
    <property type="entry name" value="DNA/RNA_pol_sf"/>
</dbReference>
<evidence type="ECO:0000313" key="5">
    <source>
        <dbReference type="Proteomes" id="UP001374535"/>
    </source>
</evidence>
<dbReference type="Gene3D" id="3.30.420.10">
    <property type="entry name" value="Ribonuclease H-like superfamily/Ribonuclease H"/>
    <property type="match status" value="1"/>
</dbReference>
<reference evidence="4 5" key="1">
    <citation type="journal article" date="2023" name="Life. Sci Alliance">
        <title>Evolutionary insights into 3D genome organization and epigenetic landscape of Vigna mungo.</title>
        <authorList>
            <person name="Junaid A."/>
            <person name="Singh B."/>
            <person name="Bhatia S."/>
        </authorList>
    </citation>
    <scope>NUCLEOTIDE SEQUENCE [LARGE SCALE GENOMIC DNA]</scope>
    <source>
        <strain evidence="4">Urdbean</strain>
    </source>
</reference>
<dbReference type="Pfam" id="PF17919">
    <property type="entry name" value="RT_RNaseH_2"/>
    <property type="match status" value="1"/>
</dbReference>
<dbReference type="InterPro" id="IPR043128">
    <property type="entry name" value="Rev_trsase/Diguanyl_cyclase"/>
</dbReference>
<dbReference type="Proteomes" id="UP001374535">
    <property type="component" value="Chromosome 7"/>
</dbReference>
<evidence type="ECO:0000259" key="3">
    <source>
        <dbReference type="PROSITE" id="PS50994"/>
    </source>
</evidence>
<dbReference type="Gene3D" id="3.30.70.270">
    <property type="match status" value="2"/>
</dbReference>
<sequence length="501" mass="57293">MGHYEFRVMPFGLCNAPSTFQATMNELLKPFLRKFLIVFFDDILVYSTTWDAHLNHLERTFQTLLQGQFFLKGSKCLLAQQQLEYLGHIVSAQGVAADPSKIQAMVQWPSPMSLKALHGFLGLTGFYRRFIKGYASIAAPLTTLLKKDGFNWCPAAQSAFDQLKKAMTKAPVLALPNFTLPFQLETDASGSAMGVVLMQQDHPIAFFSKPFYPRLLHSSTYVRELHAITSAMKKWRQYLLGYPFVILTDHRSLKLLMSHLIQTPEQQYRAGKHNVVADALSRPTDIVQSHFFILSMPRFIFLDKLRQSLQDSPDFVSLLAKVRRDPASFHLYSIHNDLLLYDGKIWLNHDNPFIRLLLEEYHTTPLGGHMGLYKTMARIQGNFFWKGMRSIVHTFVSQCSTCQHTKYETQKPAGLLQPIPLPHDTWEDLSLDFITGLPPSLGHYVILMVVDHFSKDAHFGTLPTHFTAFKVARLFMDMVCKHHGIPRSLVSDRDPIFISRF</sequence>
<protein>
    <submittedName>
        <fullName evidence="4">Uncharacterized protein</fullName>
    </submittedName>
</protein>
<organism evidence="4 5">
    <name type="scientific">Vigna mungo</name>
    <name type="common">Black gram</name>
    <name type="synonym">Phaseolus mungo</name>
    <dbReference type="NCBI Taxonomy" id="3915"/>
    <lineage>
        <taxon>Eukaryota</taxon>
        <taxon>Viridiplantae</taxon>
        <taxon>Streptophyta</taxon>
        <taxon>Embryophyta</taxon>
        <taxon>Tracheophyta</taxon>
        <taxon>Spermatophyta</taxon>
        <taxon>Magnoliopsida</taxon>
        <taxon>eudicotyledons</taxon>
        <taxon>Gunneridae</taxon>
        <taxon>Pentapetalae</taxon>
        <taxon>rosids</taxon>
        <taxon>fabids</taxon>
        <taxon>Fabales</taxon>
        <taxon>Fabaceae</taxon>
        <taxon>Papilionoideae</taxon>
        <taxon>50 kb inversion clade</taxon>
        <taxon>NPAAA clade</taxon>
        <taxon>indigoferoid/millettioid clade</taxon>
        <taxon>Phaseoleae</taxon>
        <taxon>Vigna</taxon>
    </lineage>
</organism>
<dbReference type="InterPro" id="IPR050951">
    <property type="entry name" value="Retrovirus_Pol_polyprotein"/>
</dbReference>
<dbReference type="AlphaFoldDB" id="A0AAQ3N5L8"/>
<evidence type="ECO:0000256" key="1">
    <source>
        <dbReference type="ARBA" id="ARBA00023268"/>
    </source>
</evidence>
<proteinExistence type="predicted"/>
<dbReference type="InterPro" id="IPR041577">
    <property type="entry name" value="RT_RNaseH_2"/>
</dbReference>
<dbReference type="PANTHER" id="PTHR37984:SF5">
    <property type="entry name" value="PROTEIN NYNRIN-LIKE"/>
    <property type="match status" value="1"/>
</dbReference>
<dbReference type="Pfam" id="PF00078">
    <property type="entry name" value="RVT_1"/>
    <property type="match status" value="1"/>
</dbReference>
<gene>
    <name evidence="4" type="ORF">V8G54_023651</name>
</gene>
<dbReference type="SUPFAM" id="SSF53098">
    <property type="entry name" value="Ribonuclease H-like"/>
    <property type="match status" value="1"/>
</dbReference>
<name>A0AAQ3N5L8_VIGMU</name>
<dbReference type="GO" id="GO:0003824">
    <property type="term" value="F:catalytic activity"/>
    <property type="evidence" value="ECO:0007669"/>
    <property type="project" value="UniProtKB-KW"/>
</dbReference>
<dbReference type="EMBL" id="CP144694">
    <property type="protein sequence ID" value="WVZ02845.1"/>
    <property type="molecule type" value="Genomic_DNA"/>
</dbReference>
<dbReference type="SUPFAM" id="SSF56672">
    <property type="entry name" value="DNA/RNA polymerases"/>
    <property type="match status" value="1"/>
</dbReference>
<dbReference type="GO" id="GO:0003676">
    <property type="term" value="F:nucleic acid binding"/>
    <property type="evidence" value="ECO:0007669"/>
    <property type="project" value="InterPro"/>
</dbReference>
<keyword evidence="1" id="KW-0511">Multifunctional enzyme</keyword>
<evidence type="ECO:0000259" key="2">
    <source>
        <dbReference type="PROSITE" id="PS50878"/>
    </source>
</evidence>
<dbReference type="CDD" id="cd09274">
    <property type="entry name" value="RNase_HI_RT_Ty3"/>
    <property type="match status" value="1"/>
</dbReference>
<dbReference type="Gene3D" id="1.10.340.70">
    <property type="match status" value="1"/>
</dbReference>
<dbReference type="PROSITE" id="PS50994">
    <property type="entry name" value="INTEGRASE"/>
    <property type="match status" value="1"/>
</dbReference>
<keyword evidence="5" id="KW-1185">Reference proteome</keyword>
<dbReference type="InterPro" id="IPR001584">
    <property type="entry name" value="Integrase_cat-core"/>
</dbReference>
<dbReference type="CDD" id="cd01647">
    <property type="entry name" value="RT_LTR"/>
    <property type="match status" value="1"/>
</dbReference>
<dbReference type="InterPro" id="IPR041588">
    <property type="entry name" value="Integrase_H2C2"/>
</dbReference>
<accession>A0AAQ3N5L8</accession>